<keyword evidence="3" id="KW-1185">Reference proteome</keyword>
<dbReference type="EMBL" id="FWFL01000015">
    <property type="protein sequence ID" value="SLN68188.1"/>
    <property type="molecule type" value="Genomic_DNA"/>
</dbReference>
<dbReference type="Pfam" id="PF13469">
    <property type="entry name" value="Sulfotransfer_3"/>
    <property type="match status" value="1"/>
</dbReference>
<dbReference type="GO" id="GO:0008476">
    <property type="term" value="F:protein-tyrosine sulfotransferase activity"/>
    <property type="evidence" value="ECO:0007669"/>
    <property type="project" value="InterPro"/>
</dbReference>
<evidence type="ECO:0000313" key="2">
    <source>
        <dbReference type="EMBL" id="SLN68188.1"/>
    </source>
</evidence>
<evidence type="ECO:0000313" key="3">
    <source>
        <dbReference type="Proteomes" id="UP000193827"/>
    </source>
</evidence>
<dbReference type="Proteomes" id="UP000193827">
    <property type="component" value="Unassembled WGS sequence"/>
</dbReference>
<name>A0A1Y5TNC4_9RHOB</name>
<accession>A0A1Y5TNC4</accession>
<proteinExistence type="predicted"/>
<dbReference type="SUPFAM" id="SSF52540">
    <property type="entry name" value="P-loop containing nucleoside triphosphate hydrolases"/>
    <property type="match status" value="1"/>
</dbReference>
<dbReference type="PANTHER" id="PTHR12788:SF10">
    <property type="entry name" value="PROTEIN-TYROSINE SULFOTRANSFERASE"/>
    <property type="match status" value="1"/>
</dbReference>
<dbReference type="InterPro" id="IPR026634">
    <property type="entry name" value="TPST-like"/>
</dbReference>
<gene>
    <name evidence="2" type="ORF">PEL8287_03787</name>
</gene>
<sequence length="319" mass="36838">MIKDYNLGKNREPVFVFGALRSGTTVFRLMLNAHPELSNPGEMDFLFDHLSPDPLHSTNWRYDLVALQADRIFQAHDLTIPKGKTGLDLFSDFLDQLHAQHPGTLVLTVHRHADRLIRLFPTAAIVHLIRDPRDVARSSIGMGWASSLYYGVNHWIQTEQSWDCAIRGHEGTKILQLKYEDLFYSTEESLRRVCDTFGVSFTDKMLQYHESTSYAPPDPSLVEQWRHRCKPEEIELLEGKAGKLMRARGYELLGEGRVPGPFEKLRLKLGQKIFLWKFGIGRFGARLFLGEKITRWLGFSNKHRELLRQMTAVQKTYLK</sequence>
<protein>
    <submittedName>
        <fullName evidence="2">Sulfotransferase domain protein</fullName>
    </submittedName>
</protein>
<organism evidence="2 3">
    <name type="scientific">Roseovarius litorisediminis</name>
    <dbReference type="NCBI Taxonomy" id="1312363"/>
    <lineage>
        <taxon>Bacteria</taxon>
        <taxon>Pseudomonadati</taxon>
        <taxon>Pseudomonadota</taxon>
        <taxon>Alphaproteobacteria</taxon>
        <taxon>Rhodobacterales</taxon>
        <taxon>Roseobacteraceae</taxon>
        <taxon>Roseovarius</taxon>
    </lineage>
</organism>
<keyword evidence="1 2" id="KW-0808">Transferase</keyword>
<dbReference type="PANTHER" id="PTHR12788">
    <property type="entry name" value="PROTEIN-TYROSINE SULFOTRANSFERASE 2"/>
    <property type="match status" value="1"/>
</dbReference>
<dbReference type="InterPro" id="IPR027417">
    <property type="entry name" value="P-loop_NTPase"/>
</dbReference>
<dbReference type="Gene3D" id="3.40.50.300">
    <property type="entry name" value="P-loop containing nucleotide triphosphate hydrolases"/>
    <property type="match status" value="1"/>
</dbReference>
<dbReference type="AlphaFoldDB" id="A0A1Y5TNC4"/>
<dbReference type="RefSeq" id="WP_085893985.1">
    <property type="nucleotide sequence ID" value="NZ_FWFL01000015.1"/>
</dbReference>
<reference evidence="2 3" key="1">
    <citation type="submission" date="2017-03" db="EMBL/GenBank/DDBJ databases">
        <authorList>
            <person name="Afonso C.L."/>
            <person name="Miller P.J."/>
            <person name="Scott M.A."/>
            <person name="Spackman E."/>
            <person name="Goraichik I."/>
            <person name="Dimitrov K.M."/>
            <person name="Suarez D.L."/>
            <person name="Swayne D.E."/>
        </authorList>
    </citation>
    <scope>NUCLEOTIDE SEQUENCE [LARGE SCALE GENOMIC DNA]</scope>
    <source>
        <strain evidence="2 3">CECT 8287</strain>
    </source>
</reference>
<dbReference type="OrthoDB" id="977108at2"/>
<evidence type="ECO:0000256" key="1">
    <source>
        <dbReference type="ARBA" id="ARBA00022679"/>
    </source>
</evidence>